<dbReference type="FunFam" id="3.30.70.330:FF:000003">
    <property type="entry name" value="Polyadenylate-binding protein"/>
    <property type="match status" value="1"/>
</dbReference>
<sequence>MAKKSESTITFPSNVSGSLYVGDLDPHISESQLILIFSSIGNVSSVRVCRDLITGRSLGYAYVNYFSRQDATRALEKLNHTPLYGKLIRIMWSNRDPNGRKSGIGNLFVKNLSKSIDNVKLHEIFSKYGSILSCKVSTFRDGKSKGFGFVQFESEESAEKAIENVNGSTVAAKEIYVGHFVKKNDHFVPNPEVEYTNLYIKNLDLDMTEELLQEKFSEFGKICKLTILKDSNGKSNGVAFVNFETPDNAKRAVEEINGTQVGSKIIYVAKAQKKATREQIMRHQFDERCKQHFQHKGSNLYVKNIKCDVHEDELREVFSQCGTITSVRLMRDGNGKSRGFGFICFSTPEEAGKAVNILRGFMLHQKPLYVAIAKSKDNRQEKLQLPYSQNLKHLAGHSKNFSLSAYPSVYYNSPAAFLQIPPHQEFFRHQNLGLKRLAYPNIAAAFRSIPFPMIPITSSKHGPNRGQINGLMLRPSDSIMQDVQPSTQSVISLEGPNNQKQAQTKCIGMDKSELLMSPDSKIIKVKEDEQMRQLSNYKIDVRDAIHFNRSSFEVAVN</sequence>
<dbReference type="Pfam" id="PF00076">
    <property type="entry name" value="RRM_1"/>
    <property type="match status" value="4"/>
</dbReference>
<dbReference type="InterPro" id="IPR000504">
    <property type="entry name" value="RRM_dom"/>
</dbReference>
<evidence type="ECO:0000313" key="6">
    <source>
        <dbReference type="Proteomes" id="UP000554482"/>
    </source>
</evidence>
<comment type="caution">
    <text evidence="5">The sequence shown here is derived from an EMBL/GenBank/DDBJ whole genome shotgun (WGS) entry which is preliminary data.</text>
</comment>
<dbReference type="EMBL" id="JABWDY010042932">
    <property type="protein sequence ID" value="KAF5176307.1"/>
    <property type="molecule type" value="Genomic_DNA"/>
</dbReference>
<dbReference type="PANTHER" id="PTHR24012">
    <property type="entry name" value="RNA BINDING PROTEIN"/>
    <property type="match status" value="1"/>
</dbReference>
<dbReference type="InterPro" id="IPR012677">
    <property type="entry name" value="Nucleotide-bd_a/b_plait_sf"/>
</dbReference>
<dbReference type="SMART" id="SM00361">
    <property type="entry name" value="RRM_1"/>
    <property type="match status" value="3"/>
</dbReference>
<dbReference type="OrthoDB" id="19742at2759"/>
<dbReference type="GO" id="GO:0003723">
    <property type="term" value="F:RNA binding"/>
    <property type="evidence" value="ECO:0007669"/>
    <property type="project" value="UniProtKB-UniRule"/>
</dbReference>
<dbReference type="Proteomes" id="UP000554482">
    <property type="component" value="Unassembled WGS sequence"/>
</dbReference>
<keyword evidence="1" id="KW-0677">Repeat</keyword>
<feature type="domain" description="RRM" evidence="4">
    <location>
        <begin position="105"/>
        <end position="182"/>
    </location>
</feature>
<keyword evidence="2 3" id="KW-0694">RNA-binding</keyword>
<dbReference type="AlphaFoldDB" id="A0A7J6UUQ6"/>
<gene>
    <name evidence="5" type="ORF">FRX31_034107</name>
</gene>
<organism evidence="5 6">
    <name type="scientific">Thalictrum thalictroides</name>
    <name type="common">Rue-anemone</name>
    <name type="synonym">Anemone thalictroides</name>
    <dbReference type="NCBI Taxonomy" id="46969"/>
    <lineage>
        <taxon>Eukaryota</taxon>
        <taxon>Viridiplantae</taxon>
        <taxon>Streptophyta</taxon>
        <taxon>Embryophyta</taxon>
        <taxon>Tracheophyta</taxon>
        <taxon>Spermatophyta</taxon>
        <taxon>Magnoliopsida</taxon>
        <taxon>Ranunculales</taxon>
        <taxon>Ranunculaceae</taxon>
        <taxon>Thalictroideae</taxon>
        <taxon>Thalictrum</taxon>
    </lineage>
</organism>
<evidence type="ECO:0000256" key="3">
    <source>
        <dbReference type="PROSITE-ProRule" id="PRU00176"/>
    </source>
</evidence>
<name>A0A7J6UUQ6_THATH</name>
<dbReference type="PROSITE" id="PS50102">
    <property type="entry name" value="RRM"/>
    <property type="match status" value="4"/>
</dbReference>
<accession>A0A7J6UUQ6</accession>
<evidence type="ECO:0000259" key="4">
    <source>
        <dbReference type="PROSITE" id="PS50102"/>
    </source>
</evidence>
<dbReference type="InterPro" id="IPR035979">
    <property type="entry name" value="RBD_domain_sf"/>
</dbReference>
<evidence type="ECO:0000256" key="2">
    <source>
        <dbReference type="ARBA" id="ARBA00022884"/>
    </source>
</evidence>
<proteinExistence type="predicted"/>
<evidence type="ECO:0000256" key="1">
    <source>
        <dbReference type="ARBA" id="ARBA00022737"/>
    </source>
</evidence>
<feature type="domain" description="RRM" evidence="4">
    <location>
        <begin position="17"/>
        <end position="95"/>
    </location>
</feature>
<dbReference type="InterPro" id="IPR006515">
    <property type="entry name" value="PABP_1234"/>
</dbReference>
<dbReference type="SMART" id="SM00360">
    <property type="entry name" value="RRM"/>
    <property type="match status" value="4"/>
</dbReference>
<dbReference type="InterPro" id="IPR003954">
    <property type="entry name" value="RRM_euk-type"/>
</dbReference>
<keyword evidence="6" id="KW-1185">Reference proteome</keyword>
<feature type="domain" description="RRM" evidence="4">
    <location>
        <begin position="196"/>
        <end position="273"/>
    </location>
</feature>
<feature type="domain" description="RRM" evidence="4">
    <location>
        <begin position="298"/>
        <end position="375"/>
    </location>
</feature>
<dbReference type="SUPFAM" id="SSF54928">
    <property type="entry name" value="RNA-binding domain, RBD"/>
    <property type="match status" value="3"/>
</dbReference>
<dbReference type="NCBIfam" id="TIGR01628">
    <property type="entry name" value="PABP-1234"/>
    <property type="match status" value="1"/>
</dbReference>
<reference evidence="5 6" key="1">
    <citation type="submission" date="2020-06" db="EMBL/GenBank/DDBJ databases">
        <title>Transcriptomic and genomic resources for Thalictrum thalictroides and T. hernandezii: Facilitating candidate gene discovery in an emerging model plant lineage.</title>
        <authorList>
            <person name="Arias T."/>
            <person name="Riano-Pachon D.M."/>
            <person name="Di Stilio V.S."/>
        </authorList>
    </citation>
    <scope>NUCLEOTIDE SEQUENCE [LARGE SCALE GENOMIC DNA]</scope>
    <source>
        <strain evidence="6">cv. WT478/WT964</strain>
        <tissue evidence="5">Leaves</tissue>
    </source>
</reference>
<protein>
    <submittedName>
        <fullName evidence="5">Polyadenylate-binding protein</fullName>
    </submittedName>
</protein>
<evidence type="ECO:0000313" key="5">
    <source>
        <dbReference type="EMBL" id="KAF5176307.1"/>
    </source>
</evidence>
<dbReference type="Gene3D" id="3.30.70.330">
    <property type="match status" value="4"/>
</dbReference>